<dbReference type="InterPro" id="IPR000836">
    <property type="entry name" value="PRTase_dom"/>
</dbReference>
<name>A0A429XLY2_9RICK</name>
<dbReference type="EMBL" id="RXFM01000036">
    <property type="protein sequence ID" value="RST67217.1"/>
    <property type="molecule type" value="Genomic_DNA"/>
</dbReference>
<protein>
    <recommendedName>
        <fullName evidence="3">Phosphoribosyltransferase domain-containing protein</fullName>
    </recommendedName>
</protein>
<organism evidence="1 2">
    <name type="scientific">Candidatus Aquarickettsia rohweri</name>
    <dbReference type="NCBI Taxonomy" id="2602574"/>
    <lineage>
        <taxon>Bacteria</taxon>
        <taxon>Pseudomonadati</taxon>
        <taxon>Pseudomonadota</taxon>
        <taxon>Alphaproteobacteria</taxon>
        <taxon>Rickettsiales</taxon>
        <taxon>Candidatus Midichloriaceae</taxon>
        <taxon>Candidatus Aquarickettsia</taxon>
    </lineage>
</organism>
<evidence type="ECO:0000313" key="1">
    <source>
        <dbReference type="EMBL" id="RST67217.1"/>
    </source>
</evidence>
<keyword evidence="2" id="KW-1185">Reference proteome</keyword>
<evidence type="ECO:0008006" key="3">
    <source>
        <dbReference type="Google" id="ProtNLM"/>
    </source>
</evidence>
<dbReference type="Gene3D" id="3.40.50.2020">
    <property type="match status" value="1"/>
</dbReference>
<dbReference type="InterPro" id="IPR029057">
    <property type="entry name" value="PRTase-like"/>
</dbReference>
<evidence type="ECO:0000313" key="2">
    <source>
        <dbReference type="Proteomes" id="UP000279470"/>
    </source>
</evidence>
<accession>A0A429XLY2</accession>
<comment type="caution">
    <text evidence="1">The sequence shown here is derived from an EMBL/GenBank/DDBJ whole genome shotgun (WGS) entry which is preliminary data.</text>
</comment>
<gene>
    <name evidence="1" type="ORF">EIC27_03280</name>
</gene>
<sequence>MNNLFQHKKFTLHSVGVSNFKIECDAITEEDYKTLAKIISKKYKFKEVYGVPRGGVPFENALKEFKSNDNNNLLIVDDVLTTGNSMQEAKIKFQDKQYDNVFGVVVFSRGDSPNWIKCVFQLDKFFRENV</sequence>
<dbReference type="RefSeq" id="WP_126044719.1">
    <property type="nucleotide sequence ID" value="NZ_RXFM01000036.1"/>
</dbReference>
<dbReference type="AlphaFoldDB" id="A0A429XLY2"/>
<dbReference type="CDD" id="cd06223">
    <property type="entry name" value="PRTases_typeI"/>
    <property type="match status" value="1"/>
</dbReference>
<dbReference type="SUPFAM" id="SSF53271">
    <property type="entry name" value="PRTase-like"/>
    <property type="match status" value="1"/>
</dbReference>
<dbReference type="Proteomes" id="UP000279470">
    <property type="component" value="Unassembled WGS sequence"/>
</dbReference>
<proteinExistence type="predicted"/>
<reference evidence="2" key="1">
    <citation type="submission" date="2018-11" db="EMBL/GenBank/DDBJ databases">
        <title>Phylogenetic, genomic, and biogeographic characterization of a novel and ubiquitous marine invertebrate-associated Rickettsiales parasite, Candidatus Marinoinvertebrata rohwerii, gen. nov., sp. nov.</title>
        <authorList>
            <person name="Klinges J.G."/>
            <person name="Rosales S.M."/>
            <person name="Mcminds R."/>
            <person name="Shaver E.C."/>
            <person name="Shantz A."/>
            <person name="Peters E.C."/>
            <person name="Burkepile D.E."/>
            <person name="Silliman B.R."/>
            <person name="Vega Thurber R.L."/>
        </authorList>
    </citation>
    <scope>NUCLEOTIDE SEQUENCE [LARGE SCALE GENOMIC DNA]</scope>
    <source>
        <strain evidence="2">a_cerv_44</strain>
    </source>
</reference>